<evidence type="ECO:0000313" key="2">
    <source>
        <dbReference type="EMBL" id="KAK4463240.1"/>
    </source>
</evidence>
<evidence type="ECO:0000256" key="1">
    <source>
        <dbReference type="SAM" id="SignalP"/>
    </source>
</evidence>
<dbReference type="EMBL" id="MU864962">
    <property type="protein sequence ID" value="KAK4463240.1"/>
    <property type="molecule type" value="Genomic_DNA"/>
</dbReference>
<dbReference type="AlphaFoldDB" id="A0AAV9HQY3"/>
<gene>
    <name evidence="2" type="ORF">QBC42DRAFT_266260</name>
</gene>
<evidence type="ECO:0000313" key="3">
    <source>
        <dbReference type="Proteomes" id="UP001321749"/>
    </source>
</evidence>
<comment type="caution">
    <text evidence="2">The sequence shown here is derived from an EMBL/GenBank/DDBJ whole genome shotgun (WGS) entry which is preliminary data.</text>
</comment>
<keyword evidence="3" id="KW-1185">Reference proteome</keyword>
<feature type="signal peptide" evidence="1">
    <location>
        <begin position="1"/>
        <end position="27"/>
    </location>
</feature>
<dbReference type="Proteomes" id="UP001321749">
    <property type="component" value="Unassembled WGS sequence"/>
</dbReference>
<keyword evidence="1" id="KW-0732">Signal</keyword>
<protein>
    <submittedName>
        <fullName evidence="2">Uncharacterized protein</fullName>
    </submittedName>
</protein>
<reference evidence="2" key="1">
    <citation type="journal article" date="2023" name="Mol. Phylogenet. Evol.">
        <title>Genome-scale phylogeny and comparative genomics of the fungal order Sordariales.</title>
        <authorList>
            <person name="Hensen N."/>
            <person name="Bonometti L."/>
            <person name="Westerberg I."/>
            <person name="Brannstrom I.O."/>
            <person name="Guillou S."/>
            <person name="Cros-Aarteil S."/>
            <person name="Calhoun S."/>
            <person name="Haridas S."/>
            <person name="Kuo A."/>
            <person name="Mondo S."/>
            <person name="Pangilinan J."/>
            <person name="Riley R."/>
            <person name="LaButti K."/>
            <person name="Andreopoulos B."/>
            <person name="Lipzen A."/>
            <person name="Chen C."/>
            <person name="Yan M."/>
            <person name="Daum C."/>
            <person name="Ng V."/>
            <person name="Clum A."/>
            <person name="Steindorff A."/>
            <person name="Ohm R.A."/>
            <person name="Martin F."/>
            <person name="Silar P."/>
            <person name="Natvig D.O."/>
            <person name="Lalanne C."/>
            <person name="Gautier V."/>
            <person name="Ament-Velasquez S.L."/>
            <person name="Kruys A."/>
            <person name="Hutchinson M.I."/>
            <person name="Powell A.J."/>
            <person name="Barry K."/>
            <person name="Miller A.N."/>
            <person name="Grigoriev I.V."/>
            <person name="Debuchy R."/>
            <person name="Gladieux P."/>
            <person name="Hiltunen Thoren M."/>
            <person name="Johannesson H."/>
        </authorList>
    </citation>
    <scope>NUCLEOTIDE SEQUENCE</scope>
    <source>
        <strain evidence="2">PSN324</strain>
    </source>
</reference>
<name>A0AAV9HQY3_9PEZI</name>
<proteinExistence type="predicted"/>
<organism evidence="2 3">
    <name type="scientific">Cladorrhinum samala</name>
    <dbReference type="NCBI Taxonomy" id="585594"/>
    <lineage>
        <taxon>Eukaryota</taxon>
        <taxon>Fungi</taxon>
        <taxon>Dikarya</taxon>
        <taxon>Ascomycota</taxon>
        <taxon>Pezizomycotina</taxon>
        <taxon>Sordariomycetes</taxon>
        <taxon>Sordariomycetidae</taxon>
        <taxon>Sordariales</taxon>
        <taxon>Podosporaceae</taxon>
        <taxon>Cladorrhinum</taxon>
    </lineage>
</organism>
<accession>A0AAV9HQY3</accession>
<reference evidence="2" key="2">
    <citation type="submission" date="2023-06" db="EMBL/GenBank/DDBJ databases">
        <authorList>
            <consortium name="Lawrence Berkeley National Laboratory"/>
            <person name="Mondo S.J."/>
            <person name="Hensen N."/>
            <person name="Bonometti L."/>
            <person name="Westerberg I."/>
            <person name="Brannstrom I.O."/>
            <person name="Guillou S."/>
            <person name="Cros-Aarteil S."/>
            <person name="Calhoun S."/>
            <person name="Haridas S."/>
            <person name="Kuo A."/>
            <person name="Pangilinan J."/>
            <person name="Riley R."/>
            <person name="Labutti K."/>
            <person name="Andreopoulos B."/>
            <person name="Lipzen A."/>
            <person name="Chen C."/>
            <person name="Yanf M."/>
            <person name="Daum C."/>
            <person name="Ng V."/>
            <person name="Clum A."/>
            <person name="Steindorff A."/>
            <person name="Ohm R."/>
            <person name="Martin F."/>
            <person name="Silar P."/>
            <person name="Natvig D."/>
            <person name="Lalanne C."/>
            <person name="Gautier V."/>
            <person name="Ament-Velasquez S.L."/>
            <person name="Kruys A."/>
            <person name="Hutchinson M.I."/>
            <person name="Powell A.J."/>
            <person name="Barry K."/>
            <person name="Miller A.N."/>
            <person name="Grigoriev I.V."/>
            <person name="Debuchy R."/>
            <person name="Gladieux P."/>
            <person name="Thoren M.H."/>
            <person name="Johannesson H."/>
        </authorList>
    </citation>
    <scope>NUCLEOTIDE SEQUENCE</scope>
    <source>
        <strain evidence="2">PSN324</strain>
    </source>
</reference>
<feature type="chain" id="PRO_5043687272" evidence="1">
    <location>
        <begin position="28"/>
        <end position="116"/>
    </location>
</feature>
<sequence length="116" mass="11909">MYFASSSFSLPKLLLLSLASHLLVATAMPLPQGTTSKTVVLPDLNPISTTPQSHKDHTLTAIALPGLLDATDAVAAAEVAHVPVKGEVISTDVNACSIPRGSEPAAASDSEISCVF</sequence>